<accession>A0A3N4W5A1</accession>
<dbReference type="RefSeq" id="WP_123768837.1">
    <property type="nucleotide sequence ID" value="NZ_RKQN01000001.1"/>
</dbReference>
<organism evidence="2 3">
    <name type="scientific">Vulcaniibacterium tengchongense</name>
    <dbReference type="NCBI Taxonomy" id="1273429"/>
    <lineage>
        <taxon>Bacteria</taxon>
        <taxon>Pseudomonadati</taxon>
        <taxon>Pseudomonadota</taxon>
        <taxon>Gammaproteobacteria</taxon>
        <taxon>Lysobacterales</taxon>
        <taxon>Lysobacteraceae</taxon>
        <taxon>Vulcaniibacterium</taxon>
    </lineage>
</organism>
<protein>
    <submittedName>
        <fullName evidence="2">Type IV pilus assembly protein PilZ</fullName>
    </submittedName>
</protein>
<evidence type="ECO:0000313" key="3">
    <source>
        <dbReference type="Proteomes" id="UP000269708"/>
    </source>
</evidence>
<evidence type="ECO:0000259" key="1">
    <source>
        <dbReference type="Pfam" id="PF07238"/>
    </source>
</evidence>
<dbReference type="EMBL" id="RKQN01000001">
    <property type="protein sequence ID" value="RPE81270.1"/>
    <property type="molecule type" value="Genomic_DNA"/>
</dbReference>
<name>A0A3N4W5A1_9GAMM</name>
<dbReference type="OrthoDB" id="5296245at2"/>
<dbReference type="Pfam" id="PF07238">
    <property type="entry name" value="PilZ"/>
    <property type="match status" value="1"/>
</dbReference>
<sequence length="121" mass="12730">MSGTTGAGGARQGILSLAIKDKAQLYAAYMPFLKQGGIFVPTPKRYFLGDEVFVLLTLPESQERLPVAGKVVWVTPVGAQGNRPAGIGVQFADTPEGEAIKGKIEALLAGSLTAERSTHTM</sequence>
<keyword evidence="3" id="KW-1185">Reference proteome</keyword>
<evidence type="ECO:0000313" key="2">
    <source>
        <dbReference type="EMBL" id="RPE81270.1"/>
    </source>
</evidence>
<reference evidence="2 3" key="1">
    <citation type="submission" date="2018-11" db="EMBL/GenBank/DDBJ databases">
        <title>Genomic Encyclopedia of Type Strains, Phase IV (KMG-IV): sequencing the most valuable type-strain genomes for metagenomic binning, comparative biology and taxonomic classification.</title>
        <authorList>
            <person name="Goeker M."/>
        </authorList>
    </citation>
    <scope>NUCLEOTIDE SEQUENCE [LARGE SCALE GENOMIC DNA]</scope>
    <source>
        <strain evidence="2 3">DSM 25623</strain>
    </source>
</reference>
<dbReference type="GO" id="GO:0035438">
    <property type="term" value="F:cyclic-di-GMP binding"/>
    <property type="evidence" value="ECO:0007669"/>
    <property type="project" value="InterPro"/>
</dbReference>
<dbReference type="AlphaFoldDB" id="A0A3N4W5A1"/>
<dbReference type="InterPro" id="IPR009875">
    <property type="entry name" value="PilZ_domain"/>
</dbReference>
<comment type="caution">
    <text evidence="2">The sequence shown here is derived from an EMBL/GenBank/DDBJ whole genome shotgun (WGS) entry which is preliminary data.</text>
</comment>
<dbReference type="Gene3D" id="2.40.10.220">
    <property type="entry name" value="predicted glycosyltransferase like domains"/>
    <property type="match status" value="1"/>
</dbReference>
<proteinExistence type="predicted"/>
<gene>
    <name evidence="2" type="ORF">EDC50_0455</name>
</gene>
<dbReference type="Proteomes" id="UP000269708">
    <property type="component" value="Unassembled WGS sequence"/>
</dbReference>
<feature type="domain" description="PilZ" evidence="1">
    <location>
        <begin position="17"/>
        <end position="109"/>
    </location>
</feature>